<organism evidence="2 3">
    <name type="scientific">Amborella trichopoda</name>
    <dbReference type="NCBI Taxonomy" id="13333"/>
    <lineage>
        <taxon>Eukaryota</taxon>
        <taxon>Viridiplantae</taxon>
        <taxon>Streptophyta</taxon>
        <taxon>Embryophyta</taxon>
        <taxon>Tracheophyta</taxon>
        <taxon>Spermatophyta</taxon>
        <taxon>Magnoliopsida</taxon>
        <taxon>Amborellales</taxon>
        <taxon>Amborellaceae</taxon>
        <taxon>Amborella</taxon>
    </lineage>
</organism>
<reference evidence="3" key="1">
    <citation type="journal article" date="2013" name="Science">
        <title>The Amborella genome and the evolution of flowering plants.</title>
        <authorList>
            <consortium name="Amborella Genome Project"/>
        </authorList>
    </citation>
    <scope>NUCLEOTIDE SEQUENCE [LARGE SCALE GENOMIC DNA]</scope>
</reference>
<feature type="non-terminal residue" evidence="2">
    <location>
        <position position="1"/>
    </location>
</feature>
<name>W1PWI8_AMBTC</name>
<gene>
    <name evidence="2" type="ORF">AMTR_s00034p00027160</name>
</gene>
<accession>W1PWI8</accession>
<dbReference type="HOGENOM" id="CLU_2678208_0_0_1"/>
<protein>
    <submittedName>
        <fullName evidence="2">Uncharacterized protein</fullName>
    </submittedName>
</protein>
<keyword evidence="3" id="KW-1185">Reference proteome</keyword>
<dbReference type="AlphaFoldDB" id="W1PWI8"/>
<evidence type="ECO:0000313" key="2">
    <source>
        <dbReference type="EMBL" id="ERN12151.1"/>
    </source>
</evidence>
<dbReference type="Gramene" id="ERN12151">
    <property type="protein sequence ID" value="ERN12151"/>
    <property type="gene ID" value="AMTR_s00034p00027160"/>
</dbReference>
<sequence length="75" mass="8320">WWLVPMIAYSSYCFFLIGEGFSPFSQLLRVRRSVQGSIPSSLSAKKGMGSSDHARSTRDGDQVGWRSKGYGRSEG</sequence>
<evidence type="ECO:0000313" key="3">
    <source>
        <dbReference type="Proteomes" id="UP000017836"/>
    </source>
</evidence>
<dbReference type="EMBL" id="KI392616">
    <property type="protein sequence ID" value="ERN12151.1"/>
    <property type="molecule type" value="Genomic_DNA"/>
</dbReference>
<feature type="compositionally biased region" description="Basic and acidic residues" evidence="1">
    <location>
        <begin position="52"/>
        <end position="61"/>
    </location>
</feature>
<feature type="region of interest" description="Disordered" evidence="1">
    <location>
        <begin position="37"/>
        <end position="75"/>
    </location>
</feature>
<proteinExistence type="predicted"/>
<evidence type="ECO:0000256" key="1">
    <source>
        <dbReference type="SAM" id="MobiDB-lite"/>
    </source>
</evidence>
<dbReference type="Proteomes" id="UP000017836">
    <property type="component" value="Unassembled WGS sequence"/>
</dbReference>